<gene>
    <name evidence="1" type="ORF">SAMN05421823_106234</name>
</gene>
<evidence type="ECO:0000313" key="1">
    <source>
        <dbReference type="EMBL" id="SDL52179.1"/>
    </source>
</evidence>
<dbReference type="STRING" id="1075417.SAMN05421823_106234"/>
<accession>A0A1G9KR89</accession>
<sequence>MSNVDLAYEILKAKKEEEIESFFYFFFHEIHPQYKSVPDKFDSIKLTDSKFYNLIAIGHEQAIKDSGH</sequence>
<reference evidence="1 2" key="1">
    <citation type="submission" date="2016-10" db="EMBL/GenBank/DDBJ databases">
        <authorList>
            <person name="de Groot N.N."/>
        </authorList>
    </citation>
    <scope>NUCLEOTIDE SEQUENCE [LARGE SCALE GENOMIC DNA]</scope>
    <source>
        <strain evidence="1 2">DSM 25186</strain>
    </source>
</reference>
<proteinExistence type="predicted"/>
<name>A0A1G9KR89_9BACT</name>
<dbReference type="Proteomes" id="UP000198510">
    <property type="component" value="Unassembled WGS sequence"/>
</dbReference>
<evidence type="ECO:0000313" key="2">
    <source>
        <dbReference type="Proteomes" id="UP000198510"/>
    </source>
</evidence>
<dbReference type="EMBL" id="FNFO01000006">
    <property type="protein sequence ID" value="SDL52179.1"/>
    <property type="molecule type" value="Genomic_DNA"/>
</dbReference>
<dbReference type="AlphaFoldDB" id="A0A1G9KR89"/>
<protein>
    <submittedName>
        <fullName evidence="1">Uncharacterized protein</fullName>
    </submittedName>
</protein>
<keyword evidence="2" id="KW-1185">Reference proteome</keyword>
<organism evidence="1 2">
    <name type="scientific">Catalinimonas alkaloidigena</name>
    <dbReference type="NCBI Taxonomy" id="1075417"/>
    <lineage>
        <taxon>Bacteria</taxon>
        <taxon>Pseudomonadati</taxon>
        <taxon>Bacteroidota</taxon>
        <taxon>Cytophagia</taxon>
        <taxon>Cytophagales</taxon>
        <taxon>Catalimonadaceae</taxon>
        <taxon>Catalinimonas</taxon>
    </lineage>
</organism>